<keyword evidence="3" id="KW-1185">Reference proteome</keyword>
<gene>
    <name evidence="2" type="ORF">MUK42_15873</name>
</gene>
<feature type="region of interest" description="Disordered" evidence="1">
    <location>
        <begin position="72"/>
        <end position="92"/>
    </location>
</feature>
<dbReference type="Proteomes" id="UP001055439">
    <property type="component" value="Chromosome 8"/>
</dbReference>
<sequence length="146" mass="16418">MLLPWRSRNASLQEEAQCRDEEFRLFHGLSAQGDARTTVGTVEAPQLHWPRQNFHCTMTGSSSQPGSVISVYPQPSPSPSCRSPFEATSTTRKQLRPVTISCSTAGDGEGFDYREGAAVSNDREKRFEEQQRESWRWVARSLQNLG</sequence>
<accession>A0A9E7L1B6</accession>
<dbReference type="EMBL" id="CP097510">
    <property type="protein sequence ID" value="URE34535.1"/>
    <property type="molecule type" value="Genomic_DNA"/>
</dbReference>
<evidence type="ECO:0000313" key="2">
    <source>
        <dbReference type="EMBL" id="URE34535.1"/>
    </source>
</evidence>
<organism evidence="2 3">
    <name type="scientific">Musa troglodytarum</name>
    <name type="common">fe'i banana</name>
    <dbReference type="NCBI Taxonomy" id="320322"/>
    <lineage>
        <taxon>Eukaryota</taxon>
        <taxon>Viridiplantae</taxon>
        <taxon>Streptophyta</taxon>
        <taxon>Embryophyta</taxon>
        <taxon>Tracheophyta</taxon>
        <taxon>Spermatophyta</taxon>
        <taxon>Magnoliopsida</taxon>
        <taxon>Liliopsida</taxon>
        <taxon>Zingiberales</taxon>
        <taxon>Musaceae</taxon>
        <taxon>Musa</taxon>
    </lineage>
</organism>
<evidence type="ECO:0000256" key="1">
    <source>
        <dbReference type="SAM" id="MobiDB-lite"/>
    </source>
</evidence>
<reference evidence="2" key="1">
    <citation type="submission" date="2022-05" db="EMBL/GenBank/DDBJ databases">
        <title>The Musa troglodytarum L. genome provides insights into the mechanism of non-climacteric behaviour and enrichment of carotenoids.</title>
        <authorList>
            <person name="Wang J."/>
        </authorList>
    </citation>
    <scope>NUCLEOTIDE SEQUENCE</scope>
    <source>
        <tissue evidence="2">Leaf</tissue>
    </source>
</reference>
<protein>
    <submittedName>
        <fullName evidence="2">Uncharacterized protein</fullName>
    </submittedName>
</protein>
<proteinExistence type="predicted"/>
<evidence type="ECO:0000313" key="3">
    <source>
        <dbReference type="Proteomes" id="UP001055439"/>
    </source>
</evidence>
<name>A0A9E7L1B6_9LILI</name>
<dbReference type="AlphaFoldDB" id="A0A9E7L1B6"/>